<accession>A0A1N7RB70</accession>
<dbReference type="AlphaFoldDB" id="A0A1N7RB70"/>
<dbReference type="RefSeq" id="WP_144264157.1">
    <property type="nucleotide sequence ID" value="NZ_AP017422.1"/>
</dbReference>
<gene>
    <name evidence="1" type="ORF">SAMN05421788_11180</name>
</gene>
<reference evidence="2" key="1">
    <citation type="submission" date="2017-01" db="EMBL/GenBank/DDBJ databases">
        <authorList>
            <person name="Varghese N."/>
            <person name="Submissions S."/>
        </authorList>
    </citation>
    <scope>NUCLEOTIDE SEQUENCE [LARGE SCALE GENOMIC DNA]</scope>
    <source>
        <strain evidence="2">DSM 21054</strain>
    </source>
</reference>
<proteinExistence type="predicted"/>
<keyword evidence="2" id="KW-1185">Reference proteome</keyword>
<dbReference type="STRING" id="477680.SAMN05421788_11180"/>
<sequence>MYTTEQLLSLRQRLALPMPAFFKKVQQVGLTLTAVSSALALLPTGLPGIVGQVSGYLAAAGAMMTVVSQATVSNDVLADLAAPAEGEVRAVWEQDE</sequence>
<dbReference type="EMBL" id="FTOR01000011">
    <property type="protein sequence ID" value="SIT32299.1"/>
    <property type="molecule type" value="Genomic_DNA"/>
</dbReference>
<protein>
    <recommendedName>
        <fullName evidence="3">Holin</fullName>
    </recommendedName>
</protein>
<evidence type="ECO:0000313" key="2">
    <source>
        <dbReference type="Proteomes" id="UP000186917"/>
    </source>
</evidence>
<evidence type="ECO:0000313" key="1">
    <source>
        <dbReference type="EMBL" id="SIT32299.1"/>
    </source>
</evidence>
<dbReference type="Proteomes" id="UP000186917">
    <property type="component" value="Unassembled WGS sequence"/>
</dbReference>
<evidence type="ECO:0008006" key="3">
    <source>
        <dbReference type="Google" id="ProtNLM"/>
    </source>
</evidence>
<name>A0A1N7RB70_9BACT</name>
<organism evidence="1 2">
    <name type="scientific">Filimonas lacunae</name>
    <dbReference type="NCBI Taxonomy" id="477680"/>
    <lineage>
        <taxon>Bacteria</taxon>
        <taxon>Pseudomonadati</taxon>
        <taxon>Bacteroidota</taxon>
        <taxon>Chitinophagia</taxon>
        <taxon>Chitinophagales</taxon>
        <taxon>Chitinophagaceae</taxon>
        <taxon>Filimonas</taxon>
    </lineage>
</organism>